<dbReference type="SUPFAM" id="SSF51905">
    <property type="entry name" value="FAD/NAD(P)-binding domain"/>
    <property type="match status" value="1"/>
</dbReference>
<accession>A0ABV7EFY2</accession>
<protein>
    <submittedName>
        <fullName evidence="1">Tryptophan halogenase family protein</fullName>
    </submittedName>
</protein>
<dbReference type="InterPro" id="IPR033856">
    <property type="entry name" value="Trp_halogen"/>
</dbReference>
<dbReference type="EMBL" id="JBHRSU010000034">
    <property type="protein sequence ID" value="MFC3101634.1"/>
    <property type="molecule type" value="Genomic_DNA"/>
</dbReference>
<dbReference type="Gene3D" id="3.50.50.60">
    <property type="entry name" value="FAD/NAD(P)-binding domain"/>
    <property type="match status" value="1"/>
</dbReference>
<dbReference type="Pfam" id="PF04820">
    <property type="entry name" value="Trp_halogenase"/>
    <property type="match status" value="1"/>
</dbReference>
<proteinExistence type="predicted"/>
<dbReference type="Proteomes" id="UP001595378">
    <property type="component" value="Unassembled WGS sequence"/>
</dbReference>
<dbReference type="InterPro" id="IPR006905">
    <property type="entry name" value="Flavin_halogenase"/>
</dbReference>
<dbReference type="PIRSF" id="PIRSF011396">
    <property type="entry name" value="Trp_halogenase"/>
    <property type="match status" value="1"/>
</dbReference>
<organism evidence="1 2">
    <name type="scientific">Alteraurantiacibacter lauratis</name>
    <dbReference type="NCBI Taxonomy" id="2054627"/>
    <lineage>
        <taxon>Bacteria</taxon>
        <taxon>Pseudomonadati</taxon>
        <taxon>Pseudomonadota</taxon>
        <taxon>Alphaproteobacteria</taxon>
        <taxon>Sphingomonadales</taxon>
        <taxon>Erythrobacteraceae</taxon>
        <taxon>Alteraurantiacibacter</taxon>
    </lineage>
</organism>
<comment type="caution">
    <text evidence="1">The sequence shown here is derived from an EMBL/GenBank/DDBJ whole genome shotgun (WGS) entry which is preliminary data.</text>
</comment>
<gene>
    <name evidence="1" type="ORF">ACFODK_12115</name>
</gene>
<dbReference type="PANTHER" id="PTHR43747">
    <property type="entry name" value="FAD-BINDING PROTEIN"/>
    <property type="match status" value="1"/>
</dbReference>
<sequence>MARRPVKRVVIAGGGTAGWCVAAMLAKAVGPLVQITLVESDDIGTVGVGESTIPTARRFHDLLGIDEREFVRATQASFKLGISFENWTREGESYFHSFGTVGRGTWAADFQHMWLEARAFGVAGDIAEYSLETQAALAMKFAAGGDAKGGPVLNYAYHLDATAYGQFLRRFAQPLGVERIEGKIRSVRLDAESGDIAALDMEDGASVEGDLFIDCTGFRGLLIEQALHTGYEDWTHWLGTDRALAVQTEASGPARPYTRAMAHRAGWQWQIPLQHRVGNGLVYASSHLSDDEALAMLKGRLDGPMLTDPRLIRYVSGTRRKSWNRNCVAIGLSSGFVEPLESTSIHLIMIAVTRLAQLFPFDGVNDALRDRYNDLSRRELEAIRDFIVLHYHLNNRQGESFWDACRTMDIPESLAARIALFRDSATAYQANDELFRVDSWVQVMLGQGLMPQGRHGLGRMIGKERLAASLAGLADGINNHVARLPEHQQFLDRYCSVPVAA</sequence>
<evidence type="ECO:0000313" key="2">
    <source>
        <dbReference type="Proteomes" id="UP001595378"/>
    </source>
</evidence>
<reference evidence="2" key="1">
    <citation type="journal article" date="2019" name="Int. J. Syst. Evol. Microbiol.">
        <title>The Global Catalogue of Microorganisms (GCM) 10K type strain sequencing project: providing services to taxonomists for standard genome sequencing and annotation.</title>
        <authorList>
            <consortium name="The Broad Institute Genomics Platform"/>
            <consortium name="The Broad Institute Genome Sequencing Center for Infectious Disease"/>
            <person name="Wu L."/>
            <person name="Ma J."/>
        </authorList>
    </citation>
    <scope>NUCLEOTIDE SEQUENCE [LARGE SCALE GENOMIC DNA]</scope>
    <source>
        <strain evidence="2">KCTC 52606</strain>
    </source>
</reference>
<dbReference type="PANTHER" id="PTHR43747:SF4">
    <property type="entry name" value="FLAVIN-DEPENDENT TRYPTOPHAN HALOGENASE"/>
    <property type="match status" value="1"/>
</dbReference>
<keyword evidence="2" id="KW-1185">Reference proteome</keyword>
<name>A0ABV7EFY2_9SPHN</name>
<evidence type="ECO:0000313" key="1">
    <source>
        <dbReference type="EMBL" id="MFC3101634.1"/>
    </source>
</evidence>
<dbReference type="RefSeq" id="WP_336918962.1">
    <property type="nucleotide sequence ID" value="NZ_JBANRN010000007.1"/>
</dbReference>
<dbReference type="InterPro" id="IPR050816">
    <property type="entry name" value="Flavin-dep_Halogenase_NPB"/>
</dbReference>
<dbReference type="InterPro" id="IPR036188">
    <property type="entry name" value="FAD/NAD-bd_sf"/>
</dbReference>